<feature type="region of interest" description="Disordered" evidence="10">
    <location>
        <begin position="995"/>
        <end position="1043"/>
    </location>
</feature>
<dbReference type="SUPFAM" id="SSF57845">
    <property type="entry name" value="B-box zinc-binding domain"/>
    <property type="match status" value="1"/>
</dbReference>
<dbReference type="Pfam" id="PF25287">
    <property type="entry name" value="zf-B_box_Trim66"/>
    <property type="match status" value="1"/>
</dbReference>
<dbReference type="InterPro" id="IPR000315">
    <property type="entry name" value="Znf_B-box"/>
</dbReference>
<keyword evidence="8" id="KW-0539">Nucleus</keyword>
<keyword evidence="3" id="KW-0677">Repeat</keyword>
<dbReference type="GO" id="GO:0005634">
    <property type="term" value="C:nucleus"/>
    <property type="evidence" value="ECO:0007669"/>
    <property type="project" value="UniProtKB-SubCell"/>
</dbReference>
<name>A0A6J2UNZ7_CHACN</name>
<dbReference type="InterPro" id="IPR001965">
    <property type="entry name" value="Znf_PHD"/>
</dbReference>
<dbReference type="Gene3D" id="3.30.160.60">
    <property type="entry name" value="Classic Zinc Finger"/>
    <property type="match status" value="1"/>
</dbReference>
<dbReference type="InterPro" id="IPR003649">
    <property type="entry name" value="Bbox_C"/>
</dbReference>
<dbReference type="RefSeq" id="XP_030621002.1">
    <property type="nucleotide sequence ID" value="XM_030765142.1"/>
</dbReference>
<dbReference type="GO" id="GO:0000785">
    <property type="term" value="C:chromatin"/>
    <property type="evidence" value="ECO:0007669"/>
    <property type="project" value="TreeGrafter"/>
</dbReference>
<dbReference type="FunFam" id="3.30.40.10:FF:000123">
    <property type="entry name" value="E3 ubiquitin-protein ligase TRIM33"/>
    <property type="match status" value="1"/>
</dbReference>
<dbReference type="CTD" id="9866"/>
<dbReference type="InterPro" id="IPR019786">
    <property type="entry name" value="Zinc_finger_PHD-type_CS"/>
</dbReference>
<accession>A0A6J2UNZ7</accession>
<feature type="region of interest" description="Disordered" evidence="10">
    <location>
        <begin position="393"/>
        <end position="470"/>
    </location>
</feature>
<dbReference type="InterPro" id="IPR001487">
    <property type="entry name" value="Bromodomain"/>
</dbReference>
<evidence type="ECO:0000256" key="5">
    <source>
        <dbReference type="ARBA" id="ARBA00022833"/>
    </source>
</evidence>
<organism evidence="15 16">
    <name type="scientific">Chanos chanos</name>
    <name type="common">Milkfish</name>
    <name type="synonym">Mugil chanos</name>
    <dbReference type="NCBI Taxonomy" id="29144"/>
    <lineage>
        <taxon>Eukaryota</taxon>
        <taxon>Metazoa</taxon>
        <taxon>Chordata</taxon>
        <taxon>Craniata</taxon>
        <taxon>Vertebrata</taxon>
        <taxon>Euteleostomi</taxon>
        <taxon>Actinopterygii</taxon>
        <taxon>Neopterygii</taxon>
        <taxon>Teleostei</taxon>
        <taxon>Ostariophysi</taxon>
        <taxon>Gonorynchiformes</taxon>
        <taxon>Chanidae</taxon>
        <taxon>Chanos</taxon>
    </lineage>
</organism>
<dbReference type="InterPro" id="IPR019787">
    <property type="entry name" value="Znf_PHD-finger"/>
</dbReference>
<dbReference type="InterPro" id="IPR013083">
    <property type="entry name" value="Znf_RING/FYVE/PHD"/>
</dbReference>
<evidence type="ECO:0000259" key="12">
    <source>
        <dbReference type="SMART" id="SM00297"/>
    </source>
</evidence>
<dbReference type="Pfam" id="PF00643">
    <property type="entry name" value="zf-B_box"/>
    <property type="match status" value="1"/>
</dbReference>
<evidence type="ECO:0000256" key="2">
    <source>
        <dbReference type="ARBA" id="ARBA00022723"/>
    </source>
</evidence>
<dbReference type="Pfam" id="PF00628">
    <property type="entry name" value="PHD"/>
    <property type="match status" value="1"/>
</dbReference>
<protein>
    <submittedName>
        <fullName evidence="16">Tripartite motif-containing protein 66</fullName>
    </submittedName>
</protein>
<feature type="compositionally biased region" description="Polar residues" evidence="10">
    <location>
        <begin position="429"/>
        <end position="451"/>
    </location>
</feature>
<evidence type="ECO:0000256" key="8">
    <source>
        <dbReference type="ARBA" id="ARBA00023242"/>
    </source>
</evidence>
<dbReference type="InterPro" id="IPR011011">
    <property type="entry name" value="Znf_FYVE_PHD"/>
</dbReference>
<keyword evidence="5" id="KW-0862">Zinc</keyword>
<sequence length="1043" mass="116316">MEKCCSECPEPRVAQSLCTFCNKWLCFQCTDMHQHERPSTHTADLNLQQRTSSPPLPSETGGSGSCVRTVMCSLHKQEPLELFCETCDLMACSICHLSSHKDHRLVHVGKALHDQAWLFENLMARVEEKRSAVENQAKQIQGRLHGVKITQRKAENQIKMAKMIMMNELNKRANLLIEQLESISSSFKQRLEEQLQGAIELCSQLDHIQNFITWATAHHRRSPLLFSKELIALQLQHLLEPLIHSDSWVPLKIRFNWDASFWTKQISNLGQLSVTGGGHAYTDGAGRPGILRPQPVTCRSLPSLCHTMRDQGCAFQAYCQPQVCCLHCVPTQGLPTVQLDKPLREQNCSVRCSQTSCGSPPLNKRWDPQGPSLLLPSTGQRLQQVTNLPVTSSIQLSPSSAPGEQLSAQVPARQQDFERVPENPELPQGNGSTREQMPEQTQTGTHMQAHSPQIPREAENSSNREQTRTVELGTKRQAQMQLALVEQLHADCGLSRRSSEVEMHALTQDGSHDAQSRPGPVRRTKSQNSSAELSLPHKSSSKNRLTGATYSPATTAEDGDYAAQQVSKAPVSSKVPVVCLERLKILGSRFPSQIQPPTDPGLKFEGTVLKELERGHITERMSGEDMIREDEDIFSPLQQLPLEHMDHSTSPASLEVPISSEQESYSIESTSLAPSPDPEDTDPELPHTSDQEPSSEPRSVPASDSLVTTEVDPGSEIDLESVFQQESDLQSFESEPQAEGDSDSESEQGAQSADSEADLVSEADSTAEVTIRLDPGSKWEPDQRSLPAVSATEAVCENAATDQPLAEAVEMENEDFCAVCLIGGELLCCDRCPKVYHLSCHVPALQNFPTGDWVCTLCRDVEQPEVEYDCESDQLSTNTASYGLSACDRRKCEKLTLFIYSNILSAPFHEPVSPLARHYYQIIKKPMDLSVIRSKLSKNSHSHYNSPEQFVADILLMFRNCAKFNYSDSEVAQAGRSLEAFFRSKLREVFPELGFSAGQDSDSEECDEMDRPGETGFPWPERREQSHRKRKRRHSLNWRKHQS</sequence>
<dbReference type="InParanoid" id="A0A6J2UNZ7"/>
<dbReference type="Gene3D" id="1.20.920.10">
    <property type="entry name" value="Bromodomain-like"/>
    <property type="match status" value="1"/>
</dbReference>
<reference evidence="16" key="1">
    <citation type="submission" date="2025-08" db="UniProtKB">
        <authorList>
            <consortium name="RefSeq"/>
        </authorList>
    </citation>
    <scope>IDENTIFICATION</scope>
</reference>
<dbReference type="AlphaFoldDB" id="A0A6J2UNZ7"/>
<evidence type="ECO:0000256" key="6">
    <source>
        <dbReference type="ARBA" id="ARBA00023054"/>
    </source>
</evidence>
<evidence type="ECO:0000259" key="13">
    <source>
        <dbReference type="SMART" id="SM00336"/>
    </source>
</evidence>
<evidence type="ECO:0000256" key="7">
    <source>
        <dbReference type="ARBA" id="ARBA00023117"/>
    </source>
</evidence>
<dbReference type="Pfam" id="PF00439">
    <property type="entry name" value="Bromodomain"/>
    <property type="match status" value="1"/>
</dbReference>
<feature type="compositionally biased region" description="Acidic residues" evidence="10">
    <location>
        <begin position="736"/>
        <end position="746"/>
    </location>
</feature>
<evidence type="ECO:0000313" key="16">
    <source>
        <dbReference type="RefSeq" id="XP_030621002.1"/>
    </source>
</evidence>
<dbReference type="CDD" id="cd19794">
    <property type="entry name" value="Bbox2_TRIM66-like"/>
    <property type="match status" value="1"/>
</dbReference>
<dbReference type="Gene3D" id="3.30.40.10">
    <property type="entry name" value="Zinc/RING finger domain, C3HC4 (zinc finger)"/>
    <property type="match status" value="1"/>
</dbReference>
<keyword evidence="6 9" id="KW-0175">Coiled coil</keyword>
<dbReference type="GeneID" id="115804631"/>
<dbReference type="SMART" id="SM00336">
    <property type="entry name" value="BBOX"/>
    <property type="match status" value="1"/>
</dbReference>
<dbReference type="InterPro" id="IPR037372">
    <property type="entry name" value="TRIM66_Bbox1_Znf"/>
</dbReference>
<evidence type="ECO:0000259" key="11">
    <source>
        <dbReference type="SMART" id="SM00249"/>
    </source>
</evidence>
<feature type="region of interest" description="Disordered" evidence="10">
    <location>
        <begin position="40"/>
        <end position="62"/>
    </location>
</feature>
<feature type="domain" description="Bromo" evidence="12">
    <location>
        <begin position="885"/>
        <end position="991"/>
    </location>
</feature>
<evidence type="ECO:0000256" key="4">
    <source>
        <dbReference type="ARBA" id="ARBA00022771"/>
    </source>
</evidence>
<feature type="compositionally biased region" description="Polar residues" evidence="10">
    <location>
        <begin position="40"/>
        <end position="53"/>
    </location>
</feature>
<evidence type="ECO:0000256" key="3">
    <source>
        <dbReference type="ARBA" id="ARBA00022737"/>
    </source>
</evidence>
<keyword evidence="15" id="KW-1185">Reference proteome</keyword>
<feature type="compositionally biased region" description="Polar residues" evidence="10">
    <location>
        <begin position="542"/>
        <end position="552"/>
    </location>
</feature>
<dbReference type="PRINTS" id="PR00503">
    <property type="entry name" value="BROMODOMAIN"/>
</dbReference>
<evidence type="ECO:0000259" key="14">
    <source>
        <dbReference type="SMART" id="SM00502"/>
    </source>
</evidence>
<feature type="region of interest" description="Disordered" evidence="10">
    <location>
        <begin position="507"/>
        <end position="552"/>
    </location>
</feature>
<dbReference type="InterPro" id="IPR036427">
    <property type="entry name" value="Bromodomain-like_sf"/>
</dbReference>
<feature type="compositionally biased region" description="Basic residues" evidence="10">
    <location>
        <begin position="1025"/>
        <end position="1043"/>
    </location>
</feature>
<keyword evidence="2" id="KW-0479">Metal-binding</keyword>
<dbReference type="SMART" id="SM00502">
    <property type="entry name" value="BBC"/>
    <property type="match status" value="1"/>
</dbReference>
<dbReference type="PANTHER" id="PTHR45915">
    <property type="entry name" value="TRANSCRIPTION INTERMEDIARY FACTOR"/>
    <property type="match status" value="1"/>
</dbReference>
<gene>
    <name evidence="16" type="primary">trim66</name>
</gene>
<feature type="domain" description="B-box C-terminal" evidence="14">
    <location>
        <begin position="115"/>
        <end position="241"/>
    </location>
</feature>
<dbReference type="SUPFAM" id="SSF47370">
    <property type="entry name" value="Bromodomain"/>
    <property type="match status" value="1"/>
</dbReference>
<feature type="coiled-coil region" evidence="9">
    <location>
        <begin position="119"/>
        <end position="186"/>
    </location>
</feature>
<evidence type="ECO:0000256" key="9">
    <source>
        <dbReference type="SAM" id="Coils"/>
    </source>
</evidence>
<dbReference type="PROSITE" id="PS01359">
    <property type="entry name" value="ZF_PHD_1"/>
    <property type="match status" value="1"/>
</dbReference>
<evidence type="ECO:0000313" key="15">
    <source>
        <dbReference type="Proteomes" id="UP000504632"/>
    </source>
</evidence>
<evidence type="ECO:0000256" key="10">
    <source>
        <dbReference type="SAM" id="MobiDB-lite"/>
    </source>
</evidence>
<feature type="domain" description="B box-type" evidence="13">
    <location>
        <begin position="67"/>
        <end position="108"/>
    </location>
</feature>
<keyword evidence="4" id="KW-0863">Zinc-finger</keyword>
<evidence type="ECO:0000256" key="1">
    <source>
        <dbReference type="ARBA" id="ARBA00004123"/>
    </source>
</evidence>
<dbReference type="SMART" id="SM00249">
    <property type="entry name" value="PHD"/>
    <property type="match status" value="1"/>
</dbReference>
<dbReference type="Proteomes" id="UP000504632">
    <property type="component" value="Chromosome 2"/>
</dbReference>
<dbReference type="CDD" id="cd05502">
    <property type="entry name" value="Bromo_tif1_like"/>
    <property type="match status" value="1"/>
</dbReference>
<feature type="region of interest" description="Disordered" evidence="10">
    <location>
        <begin position="724"/>
        <end position="784"/>
    </location>
</feature>
<proteinExistence type="predicted"/>
<dbReference type="PANTHER" id="PTHR45915:SF7">
    <property type="entry name" value="TRIPARTITE MOTIF-CONTAINING PROTEIN 66"/>
    <property type="match status" value="1"/>
</dbReference>
<feature type="domain" description="Zinc finger PHD-type" evidence="11">
    <location>
        <begin position="816"/>
        <end position="859"/>
    </location>
</feature>
<feature type="compositionally biased region" description="Polar residues" evidence="10">
    <location>
        <begin position="393"/>
        <end position="408"/>
    </location>
</feature>
<dbReference type="OrthoDB" id="1870062at2759"/>
<feature type="compositionally biased region" description="Low complexity" evidence="10">
    <location>
        <begin position="659"/>
        <end position="671"/>
    </location>
</feature>
<dbReference type="SMART" id="SM00297">
    <property type="entry name" value="BROMO"/>
    <property type="match status" value="1"/>
</dbReference>
<dbReference type="SUPFAM" id="SSF57903">
    <property type="entry name" value="FYVE/PHD zinc finger"/>
    <property type="match status" value="1"/>
</dbReference>
<feature type="region of interest" description="Disordered" evidence="10">
    <location>
        <begin position="353"/>
        <end position="376"/>
    </location>
</feature>
<feature type="region of interest" description="Disordered" evidence="10">
    <location>
        <begin position="647"/>
        <end position="710"/>
    </location>
</feature>
<comment type="subcellular location">
    <subcellularLocation>
        <location evidence="1">Nucleus</location>
    </subcellularLocation>
</comment>
<feature type="compositionally biased region" description="Polar residues" evidence="10">
    <location>
        <begin position="724"/>
        <end position="734"/>
    </location>
</feature>
<dbReference type="GO" id="GO:0008270">
    <property type="term" value="F:zinc ion binding"/>
    <property type="evidence" value="ECO:0007669"/>
    <property type="project" value="UniProtKB-KW"/>
</dbReference>
<keyword evidence="7" id="KW-0103">Bromodomain</keyword>